<feature type="non-terminal residue" evidence="3">
    <location>
        <position position="793"/>
    </location>
</feature>
<evidence type="ECO:0000256" key="2">
    <source>
        <dbReference type="SAM" id="MobiDB-lite"/>
    </source>
</evidence>
<feature type="region of interest" description="Disordered" evidence="2">
    <location>
        <begin position="484"/>
        <end position="507"/>
    </location>
</feature>
<reference evidence="3" key="1">
    <citation type="submission" date="2021-02" db="EMBL/GenBank/DDBJ databases">
        <authorList>
            <person name="Dougan E. K."/>
            <person name="Rhodes N."/>
            <person name="Thang M."/>
            <person name="Chan C."/>
        </authorList>
    </citation>
    <scope>NUCLEOTIDE SEQUENCE</scope>
</reference>
<accession>A0A813M4A0</accession>
<protein>
    <submittedName>
        <fullName evidence="3">Uncharacterized protein</fullName>
    </submittedName>
</protein>
<feature type="coiled-coil region" evidence="1">
    <location>
        <begin position="28"/>
        <end position="164"/>
    </location>
</feature>
<feature type="compositionally biased region" description="Polar residues" evidence="2">
    <location>
        <begin position="491"/>
        <end position="501"/>
    </location>
</feature>
<evidence type="ECO:0000313" key="4">
    <source>
        <dbReference type="Proteomes" id="UP000626109"/>
    </source>
</evidence>
<dbReference type="EMBL" id="CAJNNW010037271">
    <property type="protein sequence ID" value="CAE8740524.1"/>
    <property type="molecule type" value="Genomic_DNA"/>
</dbReference>
<dbReference type="Proteomes" id="UP000626109">
    <property type="component" value="Unassembled WGS sequence"/>
</dbReference>
<organism evidence="3 4">
    <name type="scientific">Polarella glacialis</name>
    <name type="common">Dinoflagellate</name>
    <dbReference type="NCBI Taxonomy" id="89957"/>
    <lineage>
        <taxon>Eukaryota</taxon>
        <taxon>Sar</taxon>
        <taxon>Alveolata</taxon>
        <taxon>Dinophyceae</taxon>
        <taxon>Suessiales</taxon>
        <taxon>Suessiaceae</taxon>
        <taxon>Polarella</taxon>
    </lineage>
</organism>
<feature type="compositionally biased region" description="Polar residues" evidence="2">
    <location>
        <begin position="749"/>
        <end position="761"/>
    </location>
</feature>
<feature type="region of interest" description="Disordered" evidence="2">
    <location>
        <begin position="738"/>
        <end position="775"/>
    </location>
</feature>
<name>A0A813M4A0_POLGL</name>
<sequence>VHLRQELEAAKEGAHQLHVELIRVEGRRDALEEHSQKLLATLDAAESSKTALEARLEEVEADLAAITNNAQAARQAAEKWQSQFEAADEENKDLSEKLQEREAEKTTLEAELQVLAATSQKQQLEIATAGEEKTDLERQLEKSREEASEATQILEEEFAKARDACELELSAANEGTQKLLTRLAEVEADWAAIDKNAEAATLAAEKWQSQFEAADEENKDLREKLQEREAEKMTLEAELQVLAATSQKQKLEIATAEEEKTDVEWQLEKSRQEASEAAQTLKEAGETWELELSAATEGTQKLLAMLDAAESSKRTLEARLAEVEADLLETKAGPHLEPSEAVAEVQLVRAEVRAAVAQLEQQFVGAEDDSSQMLEDDLYASKVASDLELSAAKETLQLQQAQLVAATEKQAELEQQLAGARAEAALRPEDTFSAYSGRAEARETEFVAAKVAGNLELSAAKETSQLQPAQLVAATDKQAELAQHLARTEADSSQMSDSLHSPASRVDSDLELSAAKETLQRQQVELTSAAEEIADLRRQLQEQKQQQQQEQQQQQQQQQQQGEEVKAKEGVQQSELSATTAISADQVDMRRQLEQAKEAAEVLESLLAEVRADNARLQARFQGFPVAGQELNSLRTELAEAASEKASLQRELEHALEEVAFAHSCLEAGSKKEAAAAIELEHALEEAAFAHSCLEAASMKEAAAAIELEHALEEAAFAHSCLEAASRKEAAAAAAAERGLASPVRTPHAGTSATSSSSQEIQAVGSRSGDVPRGGAKIWARLKTQLKTASPGS</sequence>
<proteinExistence type="predicted"/>
<comment type="caution">
    <text evidence="3">The sequence shown here is derived from an EMBL/GenBank/DDBJ whole genome shotgun (WGS) entry which is preliminary data.</text>
</comment>
<feature type="coiled-coil region" evidence="1">
    <location>
        <begin position="197"/>
        <end position="423"/>
    </location>
</feature>
<evidence type="ECO:0000313" key="3">
    <source>
        <dbReference type="EMBL" id="CAE8740524.1"/>
    </source>
</evidence>
<gene>
    <name evidence="3" type="ORF">PGLA2088_LOCUS50060</name>
</gene>
<feature type="region of interest" description="Disordered" evidence="2">
    <location>
        <begin position="559"/>
        <end position="579"/>
    </location>
</feature>
<keyword evidence="1" id="KW-0175">Coiled coil</keyword>
<dbReference type="AlphaFoldDB" id="A0A813M4A0"/>
<evidence type="ECO:0000256" key="1">
    <source>
        <dbReference type="SAM" id="Coils"/>
    </source>
</evidence>